<evidence type="ECO:0000259" key="10">
    <source>
        <dbReference type="Pfam" id="PF01909"/>
    </source>
</evidence>
<dbReference type="GO" id="GO:0016779">
    <property type="term" value="F:nucleotidyltransferase activity"/>
    <property type="evidence" value="ECO:0007669"/>
    <property type="project" value="UniProtKB-KW"/>
</dbReference>
<dbReference type="OrthoDB" id="561385at2"/>
<dbReference type="SUPFAM" id="SSF81301">
    <property type="entry name" value="Nucleotidyltransferase"/>
    <property type="match status" value="1"/>
</dbReference>
<evidence type="ECO:0000256" key="1">
    <source>
        <dbReference type="ARBA" id="ARBA00001946"/>
    </source>
</evidence>
<keyword evidence="4" id="KW-0548">Nucleotidyltransferase</keyword>
<dbReference type="InterPro" id="IPR052038">
    <property type="entry name" value="Type-VII_TA_antitoxin"/>
</dbReference>
<evidence type="ECO:0000313" key="11">
    <source>
        <dbReference type="EMBL" id="TIC78549.1"/>
    </source>
</evidence>
<reference evidence="11 12" key="1">
    <citation type="submission" date="2019-04" db="EMBL/GenBank/DDBJ databases">
        <title>Crenobacter sp. nov.</title>
        <authorList>
            <person name="Shi S."/>
        </authorList>
    </citation>
    <scope>NUCLEOTIDE SEQUENCE [LARGE SCALE GENOMIC DNA]</scope>
    <source>
        <strain evidence="11 12">GY 70310</strain>
    </source>
</reference>
<proteinExistence type="inferred from homology"/>
<evidence type="ECO:0000313" key="12">
    <source>
        <dbReference type="Proteomes" id="UP000308891"/>
    </source>
</evidence>
<evidence type="ECO:0000256" key="7">
    <source>
        <dbReference type="ARBA" id="ARBA00022840"/>
    </source>
</evidence>
<evidence type="ECO:0000256" key="2">
    <source>
        <dbReference type="ARBA" id="ARBA00022649"/>
    </source>
</evidence>
<dbReference type="EMBL" id="STGJ01000025">
    <property type="protein sequence ID" value="TIC78549.1"/>
    <property type="molecule type" value="Genomic_DNA"/>
</dbReference>
<evidence type="ECO:0000256" key="3">
    <source>
        <dbReference type="ARBA" id="ARBA00022679"/>
    </source>
</evidence>
<evidence type="ECO:0000256" key="6">
    <source>
        <dbReference type="ARBA" id="ARBA00022741"/>
    </source>
</evidence>
<dbReference type="AlphaFoldDB" id="A0A4T0UJ35"/>
<accession>A0A4T0UJ35</accession>
<keyword evidence="7" id="KW-0067">ATP-binding</keyword>
<comment type="caution">
    <text evidence="11">The sequence shown here is derived from an EMBL/GenBank/DDBJ whole genome shotgun (WGS) entry which is preliminary data.</text>
</comment>
<dbReference type="PANTHER" id="PTHR33571">
    <property type="entry name" value="SSL8005 PROTEIN"/>
    <property type="match status" value="1"/>
</dbReference>
<keyword evidence="5" id="KW-0479">Metal-binding</keyword>
<name>A0A4T0UJ35_9NEIS</name>
<protein>
    <submittedName>
        <fullName evidence="11">Nucleotidyltransferase</fullName>
    </submittedName>
</protein>
<keyword evidence="6" id="KW-0547">Nucleotide-binding</keyword>
<dbReference type="InterPro" id="IPR002934">
    <property type="entry name" value="Polymerase_NTP_transf_dom"/>
</dbReference>
<evidence type="ECO:0000256" key="5">
    <source>
        <dbReference type="ARBA" id="ARBA00022723"/>
    </source>
</evidence>
<keyword evidence="3 11" id="KW-0808">Transferase</keyword>
<sequence>MVSKKRIGALKGRLDVPDDFDAPAPEIERLFGASGLPSVALELYREAIRELVGQYHFANQQVFGSVLHGTDDEGSDLDILVDALPDATLFDLAGLRLRLSDLLGVKVDLLTAGALPDAIKDKVLAGAKPV</sequence>
<feature type="domain" description="Polymerase nucleotidyl transferase" evidence="10">
    <location>
        <begin position="57"/>
        <end position="123"/>
    </location>
</feature>
<keyword evidence="12" id="KW-1185">Reference proteome</keyword>
<evidence type="ECO:0000256" key="8">
    <source>
        <dbReference type="ARBA" id="ARBA00022842"/>
    </source>
</evidence>
<evidence type="ECO:0000256" key="4">
    <source>
        <dbReference type="ARBA" id="ARBA00022695"/>
    </source>
</evidence>
<dbReference type="CDD" id="cd05403">
    <property type="entry name" value="NT_KNTase_like"/>
    <property type="match status" value="1"/>
</dbReference>
<dbReference type="PANTHER" id="PTHR33571:SF12">
    <property type="entry name" value="BSL3053 PROTEIN"/>
    <property type="match status" value="1"/>
</dbReference>
<dbReference type="Proteomes" id="UP000308891">
    <property type="component" value="Unassembled WGS sequence"/>
</dbReference>
<evidence type="ECO:0000256" key="9">
    <source>
        <dbReference type="ARBA" id="ARBA00038276"/>
    </source>
</evidence>
<organism evidence="11 12">
    <name type="scientific">Crenobacter intestini</name>
    <dbReference type="NCBI Taxonomy" id="2563443"/>
    <lineage>
        <taxon>Bacteria</taxon>
        <taxon>Pseudomonadati</taxon>
        <taxon>Pseudomonadota</taxon>
        <taxon>Betaproteobacteria</taxon>
        <taxon>Neisseriales</taxon>
        <taxon>Neisseriaceae</taxon>
        <taxon>Crenobacter</taxon>
    </lineage>
</organism>
<comment type="cofactor">
    <cofactor evidence="1">
        <name>Mg(2+)</name>
        <dbReference type="ChEBI" id="CHEBI:18420"/>
    </cofactor>
</comment>
<dbReference type="Pfam" id="PF01909">
    <property type="entry name" value="NTP_transf_2"/>
    <property type="match status" value="1"/>
</dbReference>
<dbReference type="Gene3D" id="3.30.460.10">
    <property type="entry name" value="Beta Polymerase, domain 2"/>
    <property type="match status" value="1"/>
</dbReference>
<keyword evidence="2" id="KW-1277">Toxin-antitoxin system</keyword>
<dbReference type="InterPro" id="IPR043519">
    <property type="entry name" value="NT_sf"/>
</dbReference>
<dbReference type="GO" id="GO:0046872">
    <property type="term" value="F:metal ion binding"/>
    <property type="evidence" value="ECO:0007669"/>
    <property type="project" value="UniProtKB-KW"/>
</dbReference>
<keyword evidence="8" id="KW-0460">Magnesium</keyword>
<dbReference type="GO" id="GO:0005524">
    <property type="term" value="F:ATP binding"/>
    <property type="evidence" value="ECO:0007669"/>
    <property type="project" value="UniProtKB-KW"/>
</dbReference>
<comment type="similarity">
    <text evidence="9">Belongs to the MntA antitoxin family.</text>
</comment>
<gene>
    <name evidence="11" type="ORF">E5K04_15645</name>
</gene>